<comment type="similarity">
    <text evidence="1">Belongs to the SNW family.</text>
</comment>
<feature type="compositionally biased region" description="Basic and acidic residues" evidence="2">
    <location>
        <begin position="445"/>
        <end position="484"/>
    </location>
</feature>
<dbReference type="InParanoid" id="A0A2P6NB52"/>
<feature type="region of interest" description="Disordered" evidence="2">
    <location>
        <begin position="329"/>
        <end position="386"/>
    </location>
</feature>
<proteinExistence type="inferred from homology"/>
<dbReference type="InterPro" id="IPR004015">
    <property type="entry name" value="SKI-int_prot_SKIP_SNW-dom"/>
</dbReference>
<dbReference type="OrthoDB" id="666364at2759"/>
<protein>
    <submittedName>
        <fullName evidence="4">Putative Puff-specific protein Bx42</fullName>
    </submittedName>
</protein>
<gene>
    <name evidence="4" type="ORF">PROFUN_02010</name>
</gene>
<organism evidence="4 5">
    <name type="scientific">Planoprotostelium fungivorum</name>
    <dbReference type="NCBI Taxonomy" id="1890364"/>
    <lineage>
        <taxon>Eukaryota</taxon>
        <taxon>Amoebozoa</taxon>
        <taxon>Evosea</taxon>
        <taxon>Variosea</taxon>
        <taxon>Cavosteliida</taxon>
        <taxon>Cavosteliaceae</taxon>
        <taxon>Planoprotostelium</taxon>
    </lineage>
</organism>
<evidence type="ECO:0000259" key="3">
    <source>
        <dbReference type="Pfam" id="PF02731"/>
    </source>
</evidence>
<dbReference type="STRING" id="1890364.A0A2P6NB52"/>
<feature type="domain" description="SKI-interacting protein SKIP SNW" evidence="3">
    <location>
        <begin position="168"/>
        <end position="330"/>
    </location>
</feature>
<feature type="region of interest" description="Disordered" evidence="2">
    <location>
        <begin position="435"/>
        <end position="566"/>
    </location>
</feature>
<accession>A0A2P6NB52</accession>
<dbReference type="GO" id="GO:0005681">
    <property type="term" value="C:spliceosomal complex"/>
    <property type="evidence" value="ECO:0007669"/>
    <property type="project" value="InterPro"/>
</dbReference>
<dbReference type="AlphaFoldDB" id="A0A2P6NB52"/>
<feature type="region of interest" description="Disordered" evidence="2">
    <location>
        <begin position="209"/>
        <end position="237"/>
    </location>
</feature>
<evidence type="ECO:0000256" key="2">
    <source>
        <dbReference type="SAM" id="MobiDB-lite"/>
    </source>
</evidence>
<evidence type="ECO:0000313" key="5">
    <source>
        <dbReference type="Proteomes" id="UP000241769"/>
    </source>
</evidence>
<dbReference type="InterPro" id="IPR017862">
    <property type="entry name" value="SKI-int_prot_SKIP"/>
</dbReference>
<comment type="caution">
    <text evidence="4">The sequence shown here is derived from an EMBL/GenBank/DDBJ whole genome shotgun (WGS) entry which is preliminary data.</text>
</comment>
<keyword evidence="5" id="KW-1185">Reference proteome</keyword>
<evidence type="ECO:0000313" key="4">
    <source>
        <dbReference type="EMBL" id="PRP81176.1"/>
    </source>
</evidence>
<feature type="compositionally biased region" description="Basic and acidic residues" evidence="2">
    <location>
        <begin position="340"/>
        <end position="369"/>
    </location>
</feature>
<feature type="compositionally biased region" description="Basic and acidic residues" evidence="2">
    <location>
        <begin position="513"/>
        <end position="523"/>
    </location>
</feature>
<dbReference type="EMBL" id="MDYQ01000129">
    <property type="protein sequence ID" value="PRP81176.1"/>
    <property type="molecule type" value="Genomic_DNA"/>
</dbReference>
<dbReference type="FunCoup" id="A0A2P6NB52">
    <property type="interactions" value="927"/>
</dbReference>
<dbReference type="Proteomes" id="UP000241769">
    <property type="component" value="Unassembled WGS sequence"/>
</dbReference>
<name>A0A2P6NB52_9EUKA</name>
<sequence length="566" mass="62896">MATRGLPLPAPRHSAPVTKTQSQPSRPTSNALTLQSSIPPYGKRKGWIPRLTEDFGEGGAFPEIHVAQYPLEMGRKSSANSKTVPITLDNQGRIKYETLLAPGSSREIQARHEDLAAKKIGDEEMRRPDQDEINQTTLETKQALEKIVNGRIAGQAAGAGGKTGEAKFIQYTPIQNQATKGVHNSGAEKRIIRLTEAAVDPLEPSKHLLNKKVPKGPPSPPVPVMHSPPRKVTAKDQQDWKIPPMISNWKNNKGYTVSLDKRLVADGRGLQDYTPSDGFAKLSESLYEAERTAREEVMRRAEIDRRLKLHEKDRKEQEFREMAQEARIDRIANQADEDSGLSREDIDARQERETMRRDRTRERERDLRMGRNRSAASRNADRDVGEKMALGLSVPTASSEAKFDQRLFNQSQGMDSGFGADEEYNIYSKQLFGGSSANVLYRPKPKGDEEYGGEEDLKKLQDTSKFRPDKGFAGSERDPSKPNESRNTPVQFEKSASAAHDPFSTELDAFLTEAKRDKTKGGDRAGSGGAMHANAGNSNSRSLSEGGGSKRNRIDFDDESSSRKKR</sequence>
<evidence type="ECO:0000256" key="1">
    <source>
        <dbReference type="ARBA" id="ARBA00010197"/>
    </source>
</evidence>
<reference evidence="4 5" key="1">
    <citation type="journal article" date="2018" name="Genome Biol. Evol.">
        <title>Multiple Roots of Fruiting Body Formation in Amoebozoa.</title>
        <authorList>
            <person name="Hillmann F."/>
            <person name="Forbes G."/>
            <person name="Novohradska S."/>
            <person name="Ferling I."/>
            <person name="Riege K."/>
            <person name="Groth M."/>
            <person name="Westermann M."/>
            <person name="Marz M."/>
            <person name="Spaller T."/>
            <person name="Winckler T."/>
            <person name="Schaap P."/>
            <person name="Glockner G."/>
        </authorList>
    </citation>
    <scope>NUCLEOTIDE SEQUENCE [LARGE SCALE GENOMIC DNA]</scope>
    <source>
        <strain evidence="4 5">Jena</strain>
    </source>
</reference>
<dbReference type="GO" id="GO:0000398">
    <property type="term" value="P:mRNA splicing, via spliceosome"/>
    <property type="evidence" value="ECO:0007669"/>
    <property type="project" value="InterPro"/>
</dbReference>
<dbReference type="PANTHER" id="PTHR12096">
    <property type="entry name" value="NUCLEAR PROTEIN SKIP-RELATED"/>
    <property type="match status" value="1"/>
</dbReference>
<feature type="compositionally biased region" description="Polar residues" evidence="2">
    <location>
        <begin position="17"/>
        <end position="38"/>
    </location>
</feature>
<dbReference type="Pfam" id="PF02731">
    <property type="entry name" value="SKIP_SNW"/>
    <property type="match status" value="1"/>
</dbReference>
<feature type="region of interest" description="Disordered" evidence="2">
    <location>
        <begin position="1"/>
        <end position="46"/>
    </location>
</feature>